<dbReference type="PANTHER" id="PTHR10098">
    <property type="entry name" value="RAPSYN-RELATED"/>
    <property type="match status" value="1"/>
</dbReference>
<dbReference type="InterPro" id="IPR011990">
    <property type="entry name" value="TPR-like_helical_dom_sf"/>
</dbReference>
<keyword evidence="4" id="KW-1185">Reference proteome</keyword>
<evidence type="ECO:0000313" key="3">
    <source>
        <dbReference type="EMBL" id="BAY81275.1"/>
    </source>
</evidence>
<dbReference type="AlphaFoldDB" id="A0A1Z4LJ81"/>
<organism evidence="3 4">
    <name type="scientific">Calothrix parasitica NIES-267</name>
    <dbReference type="NCBI Taxonomy" id="1973488"/>
    <lineage>
        <taxon>Bacteria</taxon>
        <taxon>Bacillati</taxon>
        <taxon>Cyanobacteriota</taxon>
        <taxon>Cyanophyceae</taxon>
        <taxon>Nostocales</taxon>
        <taxon>Calotrichaceae</taxon>
        <taxon>Calothrix</taxon>
    </lineage>
</organism>
<gene>
    <name evidence="3" type="ORF">NIES267_07510</name>
</gene>
<proteinExistence type="predicted"/>
<evidence type="ECO:0000256" key="1">
    <source>
        <dbReference type="SAM" id="SignalP"/>
    </source>
</evidence>
<evidence type="ECO:0000259" key="2">
    <source>
        <dbReference type="Pfam" id="PF12770"/>
    </source>
</evidence>
<dbReference type="Pfam" id="PF13181">
    <property type="entry name" value="TPR_8"/>
    <property type="match status" value="1"/>
</dbReference>
<sequence length="907" mass="100681">MKSTRYQKRLFKFISPMVLTAMLCVTSPGFAQIPNLTNSNKLTQLTKSQIIAQNQSPLSIEQQARSHFNKGEFSQTVQLFQELVEKYAASGNTTRQALSLSNLSLSYQQLGQWNNATQSITKAVNLLENIENPTNQTDLALAQAFDIQGGLQLARGQANPALESWKSATDIYTKLNKLAQVLTTYTNQAQALQNLGLYRRAITLLETALKLPTNSTNGNTLLLQNHLQKISASPETAIALHTLGDSLRVVGNFSQAQLVLQQSLTAAKQLNLPDIVTLSQLGLGNTARAQINQDKPNKSTANSQAEQTAIKYYQQAATSDSENFRVLSQVNQLSLLVDINKIDQAKTLIPQLKQKIDTLPPSRSSIEARLHLAHAMMQINKQNNTIPIREIADNLAVAVQQAKELSHPRLQADALISLGNIYEQTQQWQESETLTRQALQLAQQVNANDITYRSQWQLGRVLKAKGETQQAIDVYQQAVSSIKSLRADLASASPDVQFSFRDEVEPIHRQLVSLLVKSNQKDNLKKARDIIEALQLVELDNFFREACLNANPAQIDKVDETAAVIYPIILEDELAIIASLPKSNNLSQNKSQKSENRDFRYYKTAINKQEIEKLTSSLQNDLQQPTAIDLTLPQLQKIYDLVIRPEADALKASKVKTLVFVLDGVLRNIPMGALHDGKNFLVENYSIALTPGLQLLAPRTLTERRLEALVAGLNQARLEFPALPYVENEVEKIKSKLPTQVLFNQKFTNNAFEDKVPAISYPIVHLATHGQFGSTAEETFILTWDDKIKVNQLSSILKTGEISRDNPLELLVLSACETASGDNRSALGLAGVAVRSGARSTIATLWRVNDEASASLISQFYEQLSKTNETGISKAEALRQAQLNILKNPDYQAPYFWAAYVLLGNWT</sequence>
<feature type="chain" id="PRO_5011966883" description="CHAT domain-containing protein" evidence="1">
    <location>
        <begin position="32"/>
        <end position="907"/>
    </location>
</feature>
<dbReference type="Proteomes" id="UP000218418">
    <property type="component" value="Chromosome"/>
</dbReference>
<dbReference type="Pfam" id="PF12770">
    <property type="entry name" value="CHAT"/>
    <property type="match status" value="1"/>
</dbReference>
<dbReference type="EMBL" id="AP018227">
    <property type="protein sequence ID" value="BAY81275.1"/>
    <property type="molecule type" value="Genomic_DNA"/>
</dbReference>
<feature type="domain" description="CHAT" evidence="2">
    <location>
        <begin position="634"/>
        <end position="905"/>
    </location>
</feature>
<dbReference type="InterPro" id="IPR019734">
    <property type="entry name" value="TPR_rpt"/>
</dbReference>
<keyword evidence="1" id="KW-0732">Signal</keyword>
<dbReference type="Gene3D" id="1.25.40.10">
    <property type="entry name" value="Tetratricopeptide repeat domain"/>
    <property type="match status" value="3"/>
</dbReference>
<name>A0A1Z4LJ81_9CYAN</name>
<evidence type="ECO:0000313" key="4">
    <source>
        <dbReference type="Proteomes" id="UP000218418"/>
    </source>
</evidence>
<reference evidence="3 4" key="1">
    <citation type="submission" date="2017-06" db="EMBL/GenBank/DDBJ databases">
        <title>Genome sequencing of cyanobaciteial culture collection at National Institute for Environmental Studies (NIES).</title>
        <authorList>
            <person name="Hirose Y."/>
            <person name="Shimura Y."/>
            <person name="Fujisawa T."/>
            <person name="Nakamura Y."/>
            <person name="Kawachi M."/>
        </authorList>
    </citation>
    <scope>NUCLEOTIDE SEQUENCE [LARGE SCALE GENOMIC DNA]</scope>
    <source>
        <strain evidence="3 4">NIES-267</strain>
    </source>
</reference>
<dbReference type="InterPro" id="IPR024983">
    <property type="entry name" value="CHAT_dom"/>
</dbReference>
<dbReference type="Pfam" id="PF13424">
    <property type="entry name" value="TPR_12"/>
    <property type="match status" value="1"/>
</dbReference>
<dbReference type="SUPFAM" id="SSF48452">
    <property type="entry name" value="TPR-like"/>
    <property type="match status" value="2"/>
</dbReference>
<dbReference type="SMART" id="SM00028">
    <property type="entry name" value="TPR"/>
    <property type="match status" value="6"/>
</dbReference>
<dbReference type="PANTHER" id="PTHR10098:SF112">
    <property type="entry name" value="SLR0380 PROTEIN"/>
    <property type="match status" value="1"/>
</dbReference>
<feature type="signal peptide" evidence="1">
    <location>
        <begin position="1"/>
        <end position="31"/>
    </location>
</feature>
<accession>A0A1Z4LJ81</accession>
<protein>
    <recommendedName>
        <fullName evidence="2">CHAT domain-containing protein</fullName>
    </recommendedName>
</protein>